<evidence type="ECO:0000259" key="1">
    <source>
        <dbReference type="PROSITE" id="PS51186"/>
    </source>
</evidence>
<dbReference type="InterPro" id="IPR016181">
    <property type="entry name" value="Acyl_CoA_acyltransferase"/>
</dbReference>
<feature type="domain" description="N-acetyltransferase" evidence="1">
    <location>
        <begin position="11"/>
        <end position="176"/>
    </location>
</feature>
<dbReference type="InterPro" id="IPR000182">
    <property type="entry name" value="GNAT_dom"/>
</dbReference>
<name>A0A7X2MY85_9CLOT</name>
<sequence length="176" mass="20849">MRTPVINAKRIILRPFCNNDLEDVFYGWENDPDVARYMYWQSHNDINKTKKWIKEEISKIDSDDWYRWAIVCKDNGKVIGTCLIYFEEEFNAFEIGYNLAKRAWGCGYTTEAMTEVIKFTRDKLHIKKVIGHCAKVNKASANVMKKLGFKFVRNMPYKCNEDEEPYEGEEYILDID</sequence>
<evidence type="ECO:0000313" key="3">
    <source>
        <dbReference type="Proteomes" id="UP000460287"/>
    </source>
</evidence>
<proteinExistence type="predicted"/>
<dbReference type="InterPro" id="IPR051531">
    <property type="entry name" value="N-acetyltransferase"/>
</dbReference>
<organism evidence="2 3">
    <name type="scientific">Inconstantimicrobium porci</name>
    <dbReference type="NCBI Taxonomy" id="2652291"/>
    <lineage>
        <taxon>Bacteria</taxon>
        <taxon>Bacillati</taxon>
        <taxon>Bacillota</taxon>
        <taxon>Clostridia</taxon>
        <taxon>Eubacteriales</taxon>
        <taxon>Clostridiaceae</taxon>
        <taxon>Inconstantimicrobium</taxon>
    </lineage>
</organism>
<accession>A0A7X2MY85</accession>
<dbReference type="GO" id="GO:0016747">
    <property type="term" value="F:acyltransferase activity, transferring groups other than amino-acyl groups"/>
    <property type="evidence" value="ECO:0007669"/>
    <property type="project" value="InterPro"/>
</dbReference>
<gene>
    <name evidence="2" type="ORF">FYJ33_07610</name>
</gene>
<comment type="caution">
    <text evidence="2">The sequence shown here is derived from an EMBL/GenBank/DDBJ whole genome shotgun (WGS) entry which is preliminary data.</text>
</comment>
<dbReference type="Gene3D" id="3.40.630.30">
    <property type="match status" value="1"/>
</dbReference>
<dbReference type="PANTHER" id="PTHR43792">
    <property type="entry name" value="GNAT FAMILY, PUTATIVE (AFU_ORTHOLOGUE AFUA_3G00765)-RELATED-RELATED"/>
    <property type="match status" value="1"/>
</dbReference>
<dbReference type="Proteomes" id="UP000460287">
    <property type="component" value="Unassembled WGS sequence"/>
</dbReference>
<dbReference type="AlphaFoldDB" id="A0A7X2MY85"/>
<dbReference type="SUPFAM" id="SSF55729">
    <property type="entry name" value="Acyl-CoA N-acyltransferases (Nat)"/>
    <property type="match status" value="1"/>
</dbReference>
<dbReference type="EMBL" id="VULX01000009">
    <property type="protein sequence ID" value="MSR91281.1"/>
    <property type="molecule type" value="Genomic_DNA"/>
</dbReference>
<protein>
    <submittedName>
        <fullName evidence="2">GNAT family N-acetyltransferase</fullName>
    </submittedName>
</protein>
<dbReference type="PANTHER" id="PTHR43792:SF1">
    <property type="entry name" value="N-ACETYLTRANSFERASE DOMAIN-CONTAINING PROTEIN"/>
    <property type="match status" value="1"/>
</dbReference>
<evidence type="ECO:0000313" key="2">
    <source>
        <dbReference type="EMBL" id="MSR91281.1"/>
    </source>
</evidence>
<dbReference type="PROSITE" id="PS51186">
    <property type="entry name" value="GNAT"/>
    <property type="match status" value="1"/>
</dbReference>
<keyword evidence="3" id="KW-1185">Reference proteome</keyword>
<reference evidence="2 3" key="1">
    <citation type="submission" date="2019-08" db="EMBL/GenBank/DDBJ databases">
        <title>In-depth cultivation of the pig gut microbiome towards novel bacterial diversity and tailored functional studies.</title>
        <authorList>
            <person name="Wylensek D."/>
            <person name="Hitch T.C.A."/>
            <person name="Clavel T."/>
        </authorList>
    </citation>
    <scope>NUCLEOTIDE SEQUENCE [LARGE SCALE GENOMIC DNA]</scope>
    <source>
        <strain evidence="2 3">WCA-383-APC-5B</strain>
    </source>
</reference>
<keyword evidence="2" id="KW-0808">Transferase</keyword>
<dbReference type="Pfam" id="PF13302">
    <property type="entry name" value="Acetyltransf_3"/>
    <property type="match status" value="1"/>
</dbReference>
<dbReference type="RefSeq" id="WP_154531171.1">
    <property type="nucleotide sequence ID" value="NZ_VULX01000009.1"/>
</dbReference>